<dbReference type="AlphaFoldDB" id="G0TX38"/>
<comment type="catalytic activity">
    <reaction evidence="3">
        <text>an N-acyl-L-alpha-aminoacyl-tRNA + H2O = an N-acyl-L-amino acid + a tRNA + H(+)</text>
        <dbReference type="Rhea" id="RHEA:54448"/>
        <dbReference type="Rhea" id="RHEA-COMP:10123"/>
        <dbReference type="Rhea" id="RHEA-COMP:13883"/>
        <dbReference type="ChEBI" id="CHEBI:15377"/>
        <dbReference type="ChEBI" id="CHEBI:15378"/>
        <dbReference type="ChEBI" id="CHEBI:59874"/>
        <dbReference type="ChEBI" id="CHEBI:78442"/>
        <dbReference type="ChEBI" id="CHEBI:138191"/>
        <dbReference type="EC" id="3.1.1.29"/>
    </reaction>
</comment>
<dbReference type="SUPFAM" id="SSF102462">
    <property type="entry name" value="Peptidyl-tRNA hydrolase II"/>
    <property type="match status" value="1"/>
</dbReference>
<evidence type="ECO:0000256" key="2">
    <source>
        <dbReference type="ARBA" id="ARBA00022801"/>
    </source>
</evidence>
<accession>G0TX38</accession>
<name>G0TX38_TRYVY</name>
<dbReference type="InterPro" id="IPR002833">
    <property type="entry name" value="PTH2"/>
</dbReference>
<evidence type="ECO:0000256" key="3">
    <source>
        <dbReference type="ARBA" id="ARBA00048707"/>
    </source>
</evidence>
<keyword evidence="5" id="KW-0812">Transmembrane</keyword>
<dbReference type="Gene3D" id="3.40.1490.10">
    <property type="entry name" value="Bit1"/>
    <property type="match status" value="1"/>
</dbReference>
<sequence length="245" mass="26584">MERVIRLCLAGFVLGLIAPIVIVLLGKHLEAIMENGPSIFLNQRASFASKRQRGGRKQESISQQPGCRDNVISGDIVEENGDSADSGGSNDKHEDYFDDAYDDSDYELIEKIRLKMVLVIRGDLKRVAPQVVTTLAAGAAVDLVQLIEVSEAAHPHWKEWHFLWCRGGCTKIALKGIGLEAIQQIRSAARCRGLACCSRSINIPTPVGSSSASGSENMEKMVVLAIGPAPSSKIDPITDKLKLFS</sequence>
<protein>
    <recommendedName>
        <fullName evidence="1">peptidyl-tRNA hydrolase</fullName>
        <ecNumber evidence="1">3.1.1.29</ecNumber>
    </recommendedName>
</protein>
<keyword evidence="5" id="KW-0472">Membrane</keyword>
<dbReference type="PANTHER" id="PTHR12649:SF25">
    <property type="entry name" value="AMINOACYL-TRNA HYDROLASE"/>
    <property type="match status" value="1"/>
</dbReference>
<dbReference type="VEuPathDB" id="TriTrypDB:TvY486_0603190"/>
<organism evidence="6">
    <name type="scientific">Trypanosoma vivax (strain Y486)</name>
    <dbReference type="NCBI Taxonomy" id="1055687"/>
    <lineage>
        <taxon>Eukaryota</taxon>
        <taxon>Discoba</taxon>
        <taxon>Euglenozoa</taxon>
        <taxon>Kinetoplastea</taxon>
        <taxon>Metakinetoplastina</taxon>
        <taxon>Trypanosomatida</taxon>
        <taxon>Trypanosomatidae</taxon>
        <taxon>Trypanosoma</taxon>
        <taxon>Duttonella</taxon>
    </lineage>
</organism>
<dbReference type="GO" id="GO:0005829">
    <property type="term" value="C:cytosol"/>
    <property type="evidence" value="ECO:0007669"/>
    <property type="project" value="TreeGrafter"/>
</dbReference>
<dbReference type="PANTHER" id="PTHR12649">
    <property type="entry name" value="PEPTIDYL-TRNA HYDROLASE 2"/>
    <property type="match status" value="1"/>
</dbReference>
<gene>
    <name evidence="6" type="ORF">TVY486_0603190</name>
</gene>
<dbReference type="EMBL" id="HE573022">
    <property type="protein sequence ID" value="CCC48528.1"/>
    <property type="molecule type" value="Genomic_DNA"/>
</dbReference>
<dbReference type="OMA" id="DEPMMSA"/>
<evidence type="ECO:0000256" key="1">
    <source>
        <dbReference type="ARBA" id="ARBA00013260"/>
    </source>
</evidence>
<evidence type="ECO:0000256" key="4">
    <source>
        <dbReference type="SAM" id="MobiDB-lite"/>
    </source>
</evidence>
<feature type="region of interest" description="Disordered" evidence="4">
    <location>
        <begin position="52"/>
        <end position="72"/>
    </location>
</feature>
<feature type="transmembrane region" description="Helical" evidence="5">
    <location>
        <begin position="7"/>
        <end position="26"/>
    </location>
</feature>
<evidence type="ECO:0000313" key="6">
    <source>
        <dbReference type="EMBL" id="CCC48528.1"/>
    </source>
</evidence>
<evidence type="ECO:0000256" key="5">
    <source>
        <dbReference type="SAM" id="Phobius"/>
    </source>
</evidence>
<dbReference type="GO" id="GO:0004045">
    <property type="term" value="F:peptidyl-tRNA hydrolase activity"/>
    <property type="evidence" value="ECO:0007669"/>
    <property type="project" value="UniProtKB-EC"/>
</dbReference>
<dbReference type="EC" id="3.1.1.29" evidence="1"/>
<keyword evidence="5" id="KW-1133">Transmembrane helix</keyword>
<reference evidence="6" key="1">
    <citation type="journal article" date="2012" name="Proc. Natl. Acad. Sci. U.S.A.">
        <title>Antigenic diversity is generated by distinct evolutionary mechanisms in African trypanosome species.</title>
        <authorList>
            <person name="Jackson A.P."/>
            <person name="Berry A."/>
            <person name="Aslett M."/>
            <person name="Allison H.C."/>
            <person name="Burton P."/>
            <person name="Vavrova-Anderson J."/>
            <person name="Brown R."/>
            <person name="Browne H."/>
            <person name="Corton N."/>
            <person name="Hauser H."/>
            <person name="Gamble J."/>
            <person name="Gilderthorp R."/>
            <person name="Marcello L."/>
            <person name="McQuillan J."/>
            <person name="Otto T.D."/>
            <person name="Quail M.A."/>
            <person name="Sanders M.J."/>
            <person name="van Tonder A."/>
            <person name="Ginger M.L."/>
            <person name="Field M.C."/>
            <person name="Barry J.D."/>
            <person name="Hertz-Fowler C."/>
            <person name="Berriman M."/>
        </authorList>
    </citation>
    <scope>NUCLEOTIDE SEQUENCE</scope>
    <source>
        <strain evidence="6">Y486</strain>
    </source>
</reference>
<keyword evidence="2" id="KW-0378">Hydrolase</keyword>
<dbReference type="InterPro" id="IPR023476">
    <property type="entry name" value="Pep_tRNA_hydro_II_dom_sf"/>
</dbReference>
<proteinExistence type="predicted"/>
<dbReference type="Pfam" id="PF01981">
    <property type="entry name" value="PTH2"/>
    <property type="match status" value="1"/>
</dbReference>